<dbReference type="Gene3D" id="3.40.50.150">
    <property type="entry name" value="Vaccinia Virus protein VP39"/>
    <property type="match status" value="1"/>
</dbReference>
<proteinExistence type="predicted"/>
<dbReference type="EMBL" id="WSFT01000048">
    <property type="protein sequence ID" value="MBS4539353.1"/>
    <property type="molecule type" value="Genomic_DNA"/>
</dbReference>
<sequence length="241" mass="27957">METLKNRLKDISAGRVLDVGVGRGQFAWIMAENFKEYDEIIGIDVNAKILKKAEENLSQFRVKLQLMSGDKLEFEDDYFDTVTIAQVLHHIPTKEDISKMFLEMKRVLKPGGLFIVKEMFCDNHEGAGQVVVDYHHFIADIDAILGKNHFKTLKRNEILEITNNVGLESIEDFDFLFDYKIKKDKKSISSFLDKIDKRVNTIEDYDEYGEIKQRAEEIKENVKKFGLSYEKEVIIIGRKPL</sequence>
<name>A0A942UVH7_9FIRM</name>
<dbReference type="GO" id="GO:0008757">
    <property type="term" value="F:S-adenosylmethionine-dependent methyltransferase activity"/>
    <property type="evidence" value="ECO:0007669"/>
    <property type="project" value="InterPro"/>
</dbReference>
<dbReference type="InterPro" id="IPR029063">
    <property type="entry name" value="SAM-dependent_MTases_sf"/>
</dbReference>
<keyword evidence="2" id="KW-0489">Methyltransferase</keyword>
<comment type="caution">
    <text evidence="2">The sequence shown here is derived from an EMBL/GenBank/DDBJ whole genome shotgun (WGS) entry which is preliminary data.</text>
</comment>
<gene>
    <name evidence="2" type="ORF">GOQ27_12830</name>
</gene>
<dbReference type="Pfam" id="PF08241">
    <property type="entry name" value="Methyltransf_11"/>
    <property type="match status" value="1"/>
</dbReference>
<organism evidence="2 3">
    <name type="scientific">Anaeromonas frigoriresistens</name>
    <dbReference type="NCBI Taxonomy" id="2683708"/>
    <lineage>
        <taxon>Bacteria</taxon>
        <taxon>Bacillati</taxon>
        <taxon>Bacillota</taxon>
        <taxon>Tissierellia</taxon>
        <taxon>Tissierellales</taxon>
        <taxon>Thermohalobacteraceae</taxon>
        <taxon>Anaeromonas</taxon>
    </lineage>
</organism>
<evidence type="ECO:0000259" key="1">
    <source>
        <dbReference type="Pfam" id="PF08241"/>
    </source>
</evidence>
<keyword evidence="3" id="KW-1185">Reference proteome</keyword>
<dbReference type="AlphaFoldDB" id="A0A942UVH7"/>
<feature type="domain" description="Methyltransferase type 11" evidence="1">
    <location>
        <begin position="17"/>
        <end position="116"/>
    </location>
</feature>
<evidence type="ECO:0000313" key="2">
    <source>
        <dbReference type="EMBL" id="MBS4539353.1"/>
    </source>
</evidence>
<reference evidence="2" key="1">
    <citation type="submission" date="2019-12" db="EMBL/GenBank/DDBJ databases">
        <title>Clostridiaceae gen. nov. sp. nov., isolated from sediment in Xinjiang, China.</title>
        <authorList>
            <person name="Zhang R."/>
        </authorList>
    </citation>
    <scope>NUCLEOTIDE SEQUENCE</scope>
    <source>
        <strain evidence="2">D2Q-11</strain>
    </source>
</reference>
<dbReference type="CDD" id="cd02440">
    <property type="entry name" value="AdoMet_MTases"/>
    <property type="match status" value="1"/>
</dbReference>
<dbReference type="InterPro" id="IPR013216">
    <property type="entry name" value="Methyltransf_11"/>
</dbReference>
<accession>A0A942UVH7</accession>
<keyword evidence="2" id="KW-0808">Transferase</keyword>
<dbReference type="SUPFAM" id="SSF53335">
    <property type="entry name" value="S-adenosyl-L-methionine-dependent methyltransferases"/>
    <property type="match status" value="1"/>
</dbReference>
<evidence type="ECO:0000313" key="3">
    <source>
        <dbReference type="Proteomes" id="UP000724672"/>
    </source>
</evidence>
<protein>
    <submittedName>
        <fullName evidence="2">Class I SAM-dependent methyltransferase</fullName>
    </submittedName>
</protein>
<dbReference type="PANTHER" id="PTHR43591">
    <property type="entry name" value="METHYLTRANSFERASE"/>
    <property type="match status" value="1"/>
</dbReference>
<dbReference type="Proteomes" id="UP000724672">
    <property type="component" value="Unassembled WGS sequence"/>
</dbReference>
<dbReference type="GO" id="GO:0032259">
    <property type="term" value="P:methylation"/>
    <property type="evidence" value="ECO:0007669"/>
    <property type="project" value="UniProtKB-KW"/>
</dbReference>